<proteinExistence type="inferred from homology"/>
<feature type="compositionally biased region" description="Basic and acidic residues" evidence="9">
    <location>
        <begin position="31"/>
        <end position="46"/>
    </location>
</feature>
<dbReference type="CDD" id="cd18186">
    <property type="entry name" value="BTB_POZ_ZBTB_KLHL-like"/>
    <property type="match status" value="1"/>
</dbReference>
<evidence type="ECO:0000259" key="10">
    <source>
        <dbReference type="PROSITE" id="PS50097"/>
    </source>
</evidence>
<dbReference type="CDD" id="cd22455">
    <property type="entry name" value="KH-I_Rnc1_rpt1"/>
    <property type="match status" value="1"/>
</dbReference>
<comment type="caution">
    <text evidence="11">The sequence shown here is derived from an EMBL/GenBank/DDBJ whole genome shotgun (WGS) entry which is preliminary data.</text>
</comment>
<reference evidence="11 12" key="1">
    <citation type="journal article" date="2018" name="BMC Genomics">
        <title>Genomic evidence for intraspecific hybridization in a clonal and extremely halotolerant yeast.</title>
        <authorList>
            <person name="Gostincar C."/>
            <person name="Stajich J.E."/>
            <person name="Zupancic J."/>
            <person name="Zalar P."/>
            <person name="Gunde-Cimerman N."/>
        </authorList>
    </citation>
    <scope>NUCLEOTIDE SEQUENCE [LARGE SCALE GENOMIC DNA]</scope>
    <source>
        <strain evidence="11 12">EXF-10513</strain>
    </source>
</reference>
<dbReference type="Gene3D" id="3.30.710.10">
    <property type="entry name" value="Potassium Channel Kv1.1, Chain A"/>
    <property type="match status" value="1"/>
</dbReference>
<dbReference type="InterPro" id="IPR000210">
    <property type="entry name" value="BTB/POZ_dom"/>
</dbReference>
<dbReference type="Pfam" id="PF00651">
    <property type="entry name" value="BTB"/>
    <property type="match status" value="1"/>
</dbReference>
<dbReference type="InterPro" id="IPR011333">
    <property type="entry name" value="SKP1/BTB/POZ_sf"/>
</dbReference>
<dbReference type="InterPro" id="IPR004087">
    <property type="entry name" value="KH_dom"/>
</dbReference>
<evidence type="ECO:0000256" key="5">
    <source>
        <dbReference type="ARBA" id="ARBA00048763"/>
    </source>
</evidence>
<protein>
    <recommendedName>
        <fullName evidence="1">Trimethylguanosine synthase</fullName>
    </recommendedName>
    <alternativeName>
        <fullName evidence="7">Cap-specific guanine-N(2) methyltransferase</fullName>
    </alternativeName>
</protein>
<dbReference type="SUPFAM" id="SSF54695">
    <property type="entry name" value="POZ domain"/>
    <property type="match status" value="1"/>
</dbReference>
<comment type="catalytic activity">
    <reaction evidence="5">
        <text>a 5'-end (N(2),N(7)-dimethyl 5'-triphosphoguanosine)-ribonucleoside in snRNA + S-adenosyl-L-methionine = a 5'-end (N(2),N(2),N(7)-trimethyl 5'-triphosphoguanosine)-ribonucleoside in snRNA + S-adenosyl-L-homocysteine + H(+)</text>
        <dbReference type="Rhea" id="RHEA:78479"/>
        <dbReference type="Rhea" id="RHEA-COMP:19087"/>
        <dbReference type="Rhea" id="RHEA-COMP:19089"/>
        <dbReference type="ChEBI" id="CHEBI:15378"/>
        <dbReference type="ChEBI" id="CHEBI:57856"/>
        <dbReference type="ChEBI" id="CHEBI:59789"/>
        <dbReference type="ChEBI" id="CHEBI:167623"/>
        <dbReference type="ChEBI" id="CHEBI:172880"/>
    </reaction>
    <physiologicalReaction direction="left-to-right" evidence="5">
        <dbReference type="Rhea" id="RHEA:78480"/>
    </physiologicalReaction>
</comment>
<dbReference type="CDD" id="cd22439">
    <property type="entry name" value="KH-I_PCBP_rpt3"/>
    <property type="match status" value="1"/>
</dbReference>
<dbReference type="GO" id="GO:0005634">
    <property type="term" value="C:nucleus"/>
    <property type="evidence" value="ECO:0007669"/>
    <property type="project" value="TreeGrafter"/>
</dbReference>
<dbReference type="InterPro" id="IPR029063">
    <property type="entry name" value="SAM-dependent_MTases_sf"/>
</dbReference>
<evidence type="ECO:0000256" key="9">
    <source>
        <dbReference type="SAM" id="MobiDB-lite"/>
    </source>
</evidence>
<evidence type="ECO:0000256" key="2">
    <source>
        <dbReference type="ARBA" id="ARBA00025783"/>
    </source>
</evidence>
<dbReference type="InterPro" id="IPR019012">
    <property type="entry name" value="RNA_cap_Gua-N2-MeTrfase"/>
</dbReference>
<dbReference type="PROSITE" id="PS50084">
    <property type="entry name" value="KH_TYPE_1"/>
    <property type="match status" value="3"/>
</dbReference>
<comment type="similarity">
    <text evidence="2">Belongs to the methyltransferase superfamily. Trimethylguanosine synthase family.</text>
</comment>
<organism evidence="11 12">
    <name type="scientific">Hortaea werneckii</name>
    <name type="common">Black yeast</name>
    <name type="synonym">Cladosporium werneckii</name>
    <dbReference type="NCBI Taxonomy" id="91943"/>
    <lineage>
        <taxon>Eukaryota</taxon>
        <taxon>Fungi</taxon>
        <taxon>Dikarya</taxon>
        <taxon>Ascomycota</taxon>
        <taxon>Pezizomycotina</taxon>
        <taxon>Dothideomycetes</taxon>
        <taxon>Dothideomycetidae</taxon>
        <taxon>Mycosphaerellales</taxon>
        <taxon>Teratosphaeriaceae</taxon>
        <taxon>Hortaea</taxon>
    </lineage>
</organism>
<evidence type="ECO:0000256" key="8">
    <source>
        <dbReference type="PROSITE-ProRule" id="PRU00117"/>
    </source>
</evidence>
<comment type="catalytic activity">
    <reaction evidence="6">
        <text>a 5'-end (N(7)-methyl 5'-triphosphoguanosine)-ribonucleoside in snRNA + S-adenosyl-L-methionine = a 5'-end (N(2),N(7)-dimethyl 5'-triphosphoguanosine)-ribonucleoside in snRNA + S-adenosyl-L-homocysteine + H(+)</text>
        <dbReference type="Rhea" id="RHEA:78471"/>
        <dbReference type="Rhea" id="RHEA-COMP:19085"/>
        <dbReference type="Rhea" id="RHEA-COMP:19087"/>
        <dbReference type="ChEBI" id="CHEBI:15378"/>
        <dbReference type="ChEBI" id="CHEBI:57856"/>
        <dbReference type="ChEBI" id="CHEBI:59789"/>
        <dbReference type="ChEBI" id="CHEBI:156461"/>
        <dbReference type="ChEBI" id="CHEBI:172880"/>
    </reaction>
    <physiologicalReaction direction="left-to-right" evidence="6">
        <dbReference type="Rhea" id="RHEA:78472"/>
    </physiologicalReaction>
</comment>
<feature type="compositionally biased region" description="Low complexity" evidence="9">
    <location>
        <begin position="102"/>
        <end position="121"/>
    </location>
</feature>
<dbReference type="FunFam" id="3.40.50.150:FF:000270">
    <property type="entry name" value="RNA methylase family protein"/>
    <property type="match status" value="1"/>
</dbReference>
<keyword evidence="8" id="KW-0694">RNA-binding</keyword>
<dbReference type="InterPro" id="IPR036612">
    <property type="entry name" value="KH_dom_type_1_sf"/>
</dbReference>
<dbReference type="SMART" id="SM00322">
    <property type="entry name" value="KH"/>
    <property type="match status" value="3"/>
</dbReference>
<dbReference type="Gene3D" id="3.40.50.150">
    <property type="entry name" value="Vaccinia Virus protein VP39"/>
    <property type="match status" value="1"/>
</dbReference>
<dbReference type="PANTHER" id="PTHR14741">
    <property type="entry name" value="S-ADENOSYLMETHIONINE-DEPENDENT METHYLTRANSFERASE RELATED"/>
    <property type="match status" value="1"/>
</dbReference>
<dbReference type="VEuPathDB" id="FungiDB:BTJ68_00075"/>
<evidence type="ECO:0000256" key="6">
    <source>
        <dbReference type="ARBA" id="ARBA00049075"/>
    </source>
</evidence>
<dbReference type="CDD" id="cd02440">
    <property type="entry name" value="AdoMet_MTases"/>
    <property type="match status" value="1"/>
</dbReference>
<evidence type="ECO:0000256" key="7">
    <source>
        <dbReference type="ARBA" id="ARBA00049790"/>
    </source>
</evidence>
<dbReference type="PANTHER" id="PTHR14741:SF32">
    <property type="entry name" value="TRIMETHYLGUANOSINE SYNTHASE"/>
    <property type="match status" value="1"/>
</dbReference>
<evidence type="ECO:0000313" key="12">
    <source>
        <dbReference type="Proteomes" id="UP000269539"/>
    </source>
</evidence>
<dbReference type="Gene3D" id="3.30.1370.10">
    <property type="entry name" value="K Homology domain, type 1"/>
    <property type="match status" value="3"/>
</dbReference>
<gene>
    <name evidence="11" type="ORF">D0864_07018</name>
</gene>
<accession>A0A3M7FE26</accession>
<dbReference type="Pfam" id="PF09445">
    <property type="entry name" value="Methyltransf_15"/>
    <property type="match status" value="1"/>
</dbReference>
<evidence type="ECO:0000313" key="11">
    <source>
        <dbReference type="EMBL" id="RMY86701.1"/>
    </source>
</evidence>
<dbReference type="EMBL" id="QWIO01000732">
    <property type="protein sequence ID" value="RMY86701.1"/>
    <property type="molecule type" value="Genomic_DNA"/>
</dbReference>
<feature type="region of interest" description="Disordered" evidence="9">
    <location>
        <begin position="1"/>
        <end position="140"/>
    </location>
</feature>
<comment type="catalytic activity">
    <reaction evidence="3">
        <text>a 5'-end (N(2),N(7)-dimethyl 5'-triphosphoguanosine)-ribonucleoside in snoRNA + S-adenosyl-L-methionine = a 5'-end (N(2),N(2),N(7)-trimethyl 5'-triphosphoguanosine)-ribonucleoside in snoRNA + S-adenosyl-L-homocysteine + H(+)</text>
        <dbReference type="Rhea" id="RHEA:78507"/>
        <dbReference type="Rhea" id="RHEA-COMP:19088"/>
        <dbReference type="Rhea" id="RHEA-COMP:19090"/>
        <dbReference type="ChEBI" id="CHEBI:15378"/>
        <dbReference type="ChEBI" id="CHEBI:57856"/>
        <dbReference type="ChEBI" id="CHEBI:59789"/>
        <dbReference type="ChEBI" id="CHEBI:167623"/>
        <dbReference type="ChEBI" id="CHEBI:172880"/>
    </reaction>
    <physiologicalReaction direction="left-to-right" evidence="3">
        <dbReference type="Rhea" id="RHEA:78508"/>
    </physiologicalReaction>
</comment>
<dbReference type="GO" id="GO:0071164">
    <property type="term" value="F:RNA cap trimethylguanosine synthase activity"/>
    <property type="evidence" value="ECO:0007669"/>
    <property type="project" value="TreeGrafter"/>
</dbReference>
<dbReference type="SUPFAM" id="SSF53335">
    <property type="entry name" value="S-adenosyl-L-methionine-dependent methyltransferases"/>
    <property type="match status" value="1"/>
</dbReference>
<feature type="region of interest" description="Disordered" evidence="9">
    <location>
        <begin position="400"/>
        <end position="429"/>
    </location>
</feature>
<feature type="compositionally biased region" description="Polar residues" evidence="9">
    <location>
        <begin position="579"/>
        <end position="603"/>
    </location>
</feature>
<dbReference type="PROSITE" id="PS50097">
    <property type="entry name" value="BTB"/>
    <property type="match status" value="1"/>
</dbReference>
<dbReference type="InterPro" id="IPR004088">
    <property type="entry name" value="KH_dom_type_1"/>
</dbReference>
<name>A0A3M7FE26_HORWE</name>
<feature type="domain" description="BTB" evidence="10">
    <location>
        <begin position="627"/>
        <end position="702"/>
    </location>
</feature>
<feature type="region of interest" description="Disordered" evidence="9">
    <location>
        <begin position="575"/>
        <end position="614"/>
    </location>
</feature>
<dbReference type="Proteomes" id="UP000269539">
    <property type="component" value="Unassembled WGS sequence"/>
</dbReference>
<dbReference type="CDD" id="cd22456">
    <property type="entry name" value="KH-I_Rnc1_rpt2"/>
    <property type="match status" value="1"/>
</dbReference>
<sequence>MAETPVETPITATQKRPLEEPSSPNGPNDQPEAKRPALDKVLKEDGTAVAEPVAASDSANGDLPQADVAKHEDPALEQPAGSDVKVESSVTDKQGDTVVPDAPENGANAAAATSQAEQSPAISNGQPDMRADSQAPMPYHQQDETAWLHVRAIISSAEAATVIGKGGENVSQIRRLAGAKCTVSEYSRGAVERILTVSGHVDAVAKAFGLIIRTLNQEPLEQPSTPQSKTYPLRLLIPHILIGSIIGKQGVRIREIQEASGARLNASESCLPLSTERSLVVLGVADAVHIATYYVGSTLVEQLTDRFGGPAASNYAGRHGGPQGVVPGGMQVVPYVPQHAGGQMGHPDTMRRHQVQPQRAPSGPYGMAYGMPGQPAPQGPGAAAPMPYGAANSPRAPYVGAGPQQPQAHGYGAPQPGGHAGQPQQPMQGMVPAGQPITQQIFIPNDMVGAIIGKGGAKINEIRQLSGSVIKINEPQDNSNERLVTITGTQECNQMALYMLYSRLASYTLVCALDTSQHTTSPLPAAKLDPLLTPVWYRRFAPPARHSSHNVLSRPRSMAMAFAGQPIAVPVTEIPSPAVSDSSLSTQQGPEPAQRNTHSPAQTRSRSRARRSPDRLPLRTAFKNFCACVEILVGEDTEKGRGQTKYLVHKELLTSASPFFAAALNSTFAEGMEQVVRLPEEKPDSFEWFLQWLYTGSLTTPHTTPLDAHWGFVGHPPFDHPLHNNYVRLQSEAMARSDGDLRNHQGSPKYFLLIDLYALSDRLLTVPLSNLILSTIARLSEATNSVPTPSDTWLLYDNIRDNSSLRTLILDLFAYKKTDKLLETHKDEWHPKFLRELVVKLKRPGPEAIERHSLVAWRPRSWSSTKACEGCKDMLKPNISADKCCSCDKAFCGSCLRRHGDTSGWTLPHDTSGCKPWFGRAMCKCKSMAMAEGLLEGVHHYDTAEEVPFEISKYWHQRYEIFSKYDDGIWMTDDAWFGVTPEPVARHIAEDLSTAPKSKTVLIDCFAGAGGNAIAFALSGRWNQIFAIEKDPKVLACAKHNAEVYGVAKKIWWIEGDAFEALRKRLKGQAKNAVIFGSPPWGGPIYTDFEVFDLKAMQPYSMQQLHDAFTAVSKDTVLYLPRTSDLQQVAKYVKKGDKLKVTHYCMHGASKALCVFFGDFEAT</sequence>
<evidence type="ECO:0000256" key="3">
    <source>
        <dbReference type="ARBA" id="ARBA00047418"/>
    </source>
</evidence>
<dbReference type="Pfam" id="PF00013">
    <property type="entry name" value="KH_1"/>
    <property type="match status" value="3"/>
</dbReference>
<evidence type="ECO:0000256" key="4">
    <source>
        <dbReference type="ARBA" id="ARBA00048740"/>
    </source>
</evidence>
<dbReference type="SUPFAM" id="SSF54791">
    <property type="entry name" value="Eukaryotic type KH-domain (KH-domain type I)"/>
    <property type="match status" value="3"/>
</dbReference>
<dbReference type="GO" id="GO:0003723">
    <property type="term" value="F:RNA binding"/>
    <property type="evidence" value="ECO:0007669"/>
    <property type="project" value="UniProtKB-UniRule"/>
</dbReference>
<comment type="catalytic activity">
    <reaction evidence="4">
        <text>a 5'-end (N(7)-methyl 5'-triphosphoguanosine)-ribonucleoside in snoRNA + S-adenosyl-L-methionine = a 5'-end (N(2),N(7)-dimethyl 5'-triphosphoguanosine)-ribonucleoside in snoRNA + S-adenosyl-L-homocysteine + H(+)</text>
        <dbReference type="Rhea" id="RHEA:78475"/>
        <dbReference type="Rhea" id="RHEA-COMP:19086"/>
        <dbReference type="Rhea" id="RHEA-COMP:19088"/>
        <dbReference type="ChEBI" id="CHEBI:15378"/>
        <dbReference type="ChEBI" id="CHEBI:57856"/>
        <dbReference type="ChEBI" id="CHEBI:59789"/>
        <dbReference type="ChEBI" id="CHEBI:156461"/>
        <dbReference type="ChEBI" id="CHEBI:172880"/>
    </reaction>
    <physiologicalReaction direction="left-to-right" evidence="4">
        <dbReference type="Rhea" id="RHEA:78476"/>
    </physiologicalReaction>
</comment>
<dbReference type="AlphaFoldDB" id="A0A3M7FE26"/>
<evidence type="ECO:0000256" key="1">
    <source>
        <dbReference type="ARBA" id="ARBA00018517"/>
    </source>
</evidence>